<keyword evidence="3" id="KW-1185">Reference proteome</keyword>
<sequence length="100" mass="11097">MTDENHKSKKGGSAGSGTEQGADTQEIVQLLTGIFEEVQGLVQTRTRQPFEKGSLPDQAIEQFKAIKIALRVPIQLNPKIEPPTWHLPPINPRARAKEEE</sequence>
<dbReference type="RefSeq" id="WP_134357947.1">
    <property type="nucleotide sequence ID" value="NZ_CP038033.1"/>
</dbReference>
<dbReference type="Proteomes" id="UP000294325">
    <property type="component" value="Chromosome"/>
</dbReference>
<evidence type="ECO:0000313" key="3">
    <source>
        <dbReference type="Proteomes" id="UP000294325"/>
    </source>
</evidence>
<dbReference type="KEGG" id="nwr:E3U44_09715"/>
<evidence type="ECO:0000313" key="2">
    <source>
        <dbReference type="EMBL" id="QBQ54755.1"/>
    </source>
</evidence>
<reference evidence="2 3" key="1">
    <citation type="submission" date="2019-03" db="EMBL/GenBank/DDBJ databases">
        <title>The genome sequence of Nitrosococcus wardiae strain D1FHST reveals the archetypal metabolic capacity of ammonia-oxidizing Gammaproteobacteria.</title>
        <authorList>
            <person name="Wang L."/>
            <person name="Lim C.K."/>
            <person name="Hanson T.E."/>
            <person name="Dang H."/>
            <person name="Klotz M.G."/>
        </authorList>
    </citation>
    <scope>NUCLEOTIDE SEQUENCE [LARGE SCALE GENOMIC DNA]</scope>
    <source>
        <strain evidence="2 3">D1FHS</strain>
    </source>
</reference>
<proteinExistence type="predicted"/>
<dbReference type="AlphaFoldDB" id="A0A4V1AVY5"/>
<dbReference type="EMBL" id="CP038033">
    <property type="protein sequence ID" value="QBQ54755.1"/>
    <property type="molecule type" value="Genomic_DNA"/>
</dbReference>
<organism evidence="2 3">
    <name type="scientific">Nitrosococcus wardiae</name>
    <dbReference type="NCBI Taxonomy" id="1814290"/>
    <lineage>
        <taxon>Bacteria</taxon>
        <taxon>Pseudomonadati</taxon>
        <taxon>Pseudomonadota</taxon>
        <taxon>Gammaproteobacteria</taxon>
        <taxon>Chromatiales</taxon>
        <taxon>Chromatiaceae</taxon>
        <taxon>Nitrosococcus</taxon>
    </lineage>
</organism>
<evidence type="ECO:0000256" key="1">
    <source>
        <dbReference type="SAM" id="MobiDB-lite"/>
    </source>
</evidence>
<feature type="region of interest" description="Disordered" evidence="1">
    <location>
        <begin position="79"/>
        <end position="100"/>
    </location>
</feature>
<feature type="region of interest" description="Disordered" evidence="1">
    <location>
        <begin position="1"/>
        <end position="25"/>
    </location>
</feature>
<dbReference type="OrthoDB" id="9928968at2"/>
<gene>
    <name evidence="2" type="ORF">E3U44_09715</name>
</gene>
<protein>
    <submittedName>
        <fullName evidence="2">Uncharacterized protein</fullName>
    </submittedName>
</protein>
<name>A0A4V1AVY5_9GAMM</name>
<accession>A0A4V1AVY5</accession>